<keyword evidence="1" id="KW-1133">Transmembrane helix</keyword>
<gene>
    <name evidence="2" type="ORF">JI435_419330</name>
</gene>
<dbReference type="EMBL" id="CP069037">
    <property type="protein sequence ID" value="QRD03309.1"/>
    <property type="molecule type" value="Genomic_DNA"/>
</dbReference>
<keyword evidence="1" id="KW-0472">Membrane</keyword>
<dbReference type="VEuPathDB" id="FungiDB:JI435_419330"/>
<keyword evidence="3" id="KW-1185">Reference proteome</keyword>
<feature type="transmembrane region" description="Helical" evidence="1">
    <location>
        <begin position="94"/>
        <end position="117"/>
    </location>
</feature>
<evidence type="ECO:0000313" key="2">
    <source>
        <dbReference type="EMBL" id="QRD03309.1"/>
    </source>
</evidence>
<evidence type="ECO:0000256" key="1">
    <source>
        <dbReference type="SAM" id="Phobius"/>
    </source>
</evidence>
<feature type="transmembrane region" description="Helical" evidence="1">
    <location>
        <begin position="6"/>
        <end position="27"/>
    </location>
</feature>
<dbReference type="AlphaFoldDB" id="A0A7U2FFH8"/>
<sequence length="123" mass="14097">VIIRAIHLLHIADFVSGFGSGYTLWLLRKQKCQTEKESATKEIEGIERENRYVWKGMVLKKQKSAEQAKTEGLFRGERPLKTIAMNPPKKENQFIRILLCLAHFASICSVFMCKTGFPVTLRV</sequence>
<reference evidence="3" key="1">
    <citation type="journal article" date="2021" name="BMC Genomics">
        <title>Chromosome-level genome assembly and manually-curated proteome of model necrotroph Parastagonospora nodorum Sn15 reveals a genome-wide trove of candidate effector homologs, and redundancy of virulence-related functions within an accessory chromosome.</title>
        <authorList>
            <person name="Bertazzoni S."/>
            <person name="Jones D.A.B."/>
            <person name="Phan H.T."/>
            <person name="Tan K.-C."/>
            <person name="Hane J.K."/>
        </authorList>
    </citation>
    <scope>NUCLEOTIDE SEQUENCE [LARGE SCALE GENOMIC DNA]</scope>
    <source>
        <strain evidence="3">SN15 / ATCC MYA-4574 / FGSC 10173)</strain>
    </source>
</reference>
<evidence type="ECO:0000313" key="3">
    <source>
        <dbReference type="Proteomes" id="UP000663193"/>
    </source>
</evidence>
<feature type="non-terminal residue" evidence="2">
    <location>
        <position position="1"/>
    </location>
</feature>
<keyword evidence="1" id="KW-0812">Transmembrane</keyword>
<organism evidence="2 3">
    <name type="scientific">Phaeosphaeria nodorum (strain SN15 / ATCC MYA-4574 / FGSC 10173)</name>
    <name type="common">Glume blotch fungus</name>
    <name type="synonym">Parastagonospora nodorum</name>
    <dbReference type="NCBI Taxonomy" id="321614"/>
    <lineage>
        <taxon>Eukaryota</taxon>
        <taxon>Fungi</taxon>
        <taxon>Dikarya</taxon>
        <taxon>Ascomycota</taxon>
        <taxon>Pezizomycotina</taxon>
        <taxon>Dothideomycetes</taxon>
        <taxon>Pleosporomycetidae</taxon>
        <taxon>Pleosporales</taxon>
        <taxon>Pleosporineae</taxon>
        <taxon>Phaeosphaeriaceae</taxon>
        <taxon>Parastagonospora</taxon>
    </lineage>
</organism>
<dbReference type="Proteomes" id="UP000663193">
    <property type="component" value="Chromosome 15"/>
</dbReference>
<name>A0A7U2FFH8_PHANO</name>
<protein>
    <submittedName>
        <fullName evidence="2">Uncharacterized protein</fullName>
    </submittedName>
</protein>
<proteinExistence type="predicted"/>
<accession>A0A7U2FFH8</accession>